<name>A0AC61RAA6_9FIRM</name>
<accession>A0AC61RAA6</accession>
<reference evidence="1" key="1">
    <citation type="submission" date="2019-04" db="EMBL/GenBank/DDBJ databases">
        <title>Microbes associate with the intestines of laboratory mice.</title>
        <authorList>
            <person name="Navarre W."/>
            <person name="Wong E."/>
            <person name="Huang K."/>
            <person name="Tropini C."/>
            <person name="Ng K."/>
            <person name="Yu B."/>
        </authorList>
    </citation>
    <scope>NUCLEOTIDE SEQUENCE</scope>
    <source>
        <strain evidence="1">NM09_H32</strain>
    </source>
</reference>
<proteinExistence type="predicted"/>
<gene>
    <name evidence="1" type="ORF">E5336_01140</name>
</gene>
<dbReference type="EMBL" id="SRYG01000002">
    <property type="protein sequence ID" value="TGY67048.1"/>
    <property type="molecule type" value="Genomic_DNA"/>
</dbReference>
<evidence type="ECO:0000313" key="2">
    <source>
        <dbReference type="Proteomes" id="UP000308836"/>
    </source>
</evidence>
<organism evidence="1 2">
    <name type="scientific">Dubosiella muris</name>
    <dbReference type="NCBI Taxonomy" id="3038133"/>
    <lineage>
        <taxon>Bacteria</taxon>
        <taxon>Bacillati</taxon>
        <taxon>Bacillota</taxon>
        <taxon>Erysipelotrichia</taxon>
        <taxon>Erysipelotrichales</taxon>
        <taxon>Erysipelotrichaceae</taxon>
        <taxon>Dubosiella</taxon>
    </lineage>
</organism>
<dbReference type="Proteomes" id="UP000308836">
    <property type="component" value="Unassembled WGS sequence"/>
</dbReference>
<comment type="caution">
    <text evidence="1">The sequence shown here is derived from an EMBL/GenBank/DDBJ whole genome shotgun (WGS) entry which is preliminary data.</text>
</comment>
<sequence length="271" mass="30163">MKSTEKEVVAQTLAPHTFDSLREALLDLGIRKEDIVLVHSSLSKLGWVVGGAETVVQALKSVAGTIVMPAQSGANSEPSYWQDPPVPASWWPRIRATMPPFSRTSPVRAMGQVVEHFLMDPTVVRSAHPQVSFAAWGTHAETIVERHGLDFGLGADSPLQTLYAREAKVLLLGVDYGNCTCLHWSEAHLPSTPLVRQGASVLVDGKRVWKTFDEYDYDDSDFACLGMDYERQGGFVVKNELGRVVPMRDLCDFGVQWLRKHRTFENFSLDH</sequence>
<keyword evidence="2" id="KW-1185">Reference proteome</keyword>
<protein>
    <submittedName>
        <fullName evidence="1">AAC(3) family N-acetyltransferase</fullName>
    </submittedName>
</protein>
<evidence type="ECO:0000313" key="1">
    <source>
        <dbReference type="EMBL" id="TGY67048.1"/>
    </source>
</evidence>